<evidence type="ECO:0000256" key="1">
    <source>
        <dbReference type="SAM" id="MobiDB-lite"/>
    </source>
</evidence>
<sequence length="99" mass="10871">MISEENLQDLGQLDVEQELPSIPVTDDEIDELRGQNRPEFNREDESTNLSDVGGCAATEATQATAPEIAPIIDEKRSKDITRSQYVRGDKLQCAGSLPP</sequence>
<keyword evidence="3" id="KW-1185">Reference proteome</keyword>
<gene>
    <name evidence="2" type="ORF">V7S43_007621</name>
</gene>
<dbReference type="Proteomes" id="UP001632037">
    <property type="component" value="Unassembled WGS sequence"/>
</dbReference>
<feature type="compositionally biased region" description="Basic and acidic residues" evidence="1">
    <location>
        <begin position="31"/>
        <end position="45"/>
    </location>
</feature>
<evidence type="ECO:0000313" key="2">
    <source>
        <dbReference type="EMBL" id="KAL3667395.1"/>
    </source>
</evidence>
<comment type="caution">
    <text evidence="2">The sequence shown here is derived from an EMBL/GenBank/DDBJ whole genome shotgun (WGS) entry which is preliminary data.</text>
</comment>
<evidence type="ECO:0000313" key="3">
    <source>
        <dbReference type="Proteomes" id="UP001632037"/>
    </source>
</evidence>
<organism evidence="2 3">
    <name type="scientific">Phytophthora oleae</name>
    <dbReference type="NCBI Taxonomy" id="2107226"/>
    <lineage>
        <taxon>Eukaryota</taxon>
        <taxon>Sar</taxon>
        <taxon>Stramenopiles</taxon>
        <taxon>Oomycota</taxon>
        <taxon>Peronosporomycetes</taxon>
        <taxon>Peronosporales</taxon>
        <taxon>Peronosporaceae</taxon>
        <taxon>Phytophthora</taxon>
    </lineage>
</organism>
<proteinExistence type="predicted"/>
<accession>A0ABD3FKG1</accession>
<dbReference type="AlphaFoldDB" id="A0ABD3FKG1"/>
<reference evidence="2 3" key="1">
    <citation type="submission" date="2024-09" db="EMBL/GenBank/DDBJ databases">
        <title>Genome sequencing and assembly of Phytophthora oleae, isolate VK10A, causative agent of rot of olive drupes.</title>
        <authorList>
            <person name="Conti Taguali S."/>
            <person name="Riolo M."/>
            <person name="La Spada F."/>
            <person name="Cacciola S.O."/>
            <person name="Dionisio G."/>
        </authorList>
    </citation>
    <scope>NUCLEOTIDE SEQUENCE [LARGE SCALE GENOMIC DNA]</scope>
    <source>
        <strain evidence="2 3">VK10A</strain>
    </source>
</reference>
<protein>
    <submittedName>
        <fullName evidence="2">Uncharacterized protein</fullName>
    </submittedName>
</protein>
<feature type="region of interest" description="Disordered" evidence="1">
    <location>
        <begin position="22"/>
        <end position="52"/>
    </location>
</feature>
<name>A0ABD3FKG1_9STRA</name>
<dbReference type="EMBL" id="JBIMZQ010000014">
    <property type="protein sequence ID" value="KAL3667395.1"/>
    <property type="molecule type" value="Genomic_DNA"/>
</dbReference>